<name>A0ABP8SJM6_9ACTN</name>
<evidence type="ECO:0000313" key="3">
    <source>
        <dbReference type="Proteomes" id="UP001500307"/>
    </source>
</evidence>
<proteinExistence type="predicted"/>
<protein>
    <submittedName>
        <fullName evidence="2">Uncharacterized protein</fullName>
    </submittedName>
</protein>
<reference evidence="3" key="1">
    <citation type="journal article" date="2019" name="Int. J. Syst. Evol. Microbiol.">
        <title>The Global Catalogue of Microorganisms (GCM) 10K type strain sequencing project: providing services to taxonomists for standard genome sequencing and annotation.</title>
        <authorList>
            <consortium name="The Broad Institute Genomics Platform"/>
            <consortium name="The Broad Institute Genome Sequencing Center for Infectious Disease"/>
            <person name="Wu L."/>
            <person name="Ma J."/>
        </authorList>
    </citation>
    <scope>NUCLEOTIDE SEQUENCE [LARGE SCALE GENOMIC DNA]</scope>
    <source>
        <strain evidence="3">JCM 3175</strain>
    </source>
</reference>
<dbReference type="Proteomes" id="UP001500307">
    <property type="component" value="Unassembled WGS sequence"/>
</dbReference>
<dbReference type="RefSeq" id="WP_200210926.1">
    <property type="nucleotide sequence ID" value="NZ_BAABGU010000014.1"/>
</dbReference>
<evidence type="ECO:0000313" key="2">
    <source>
        <dbReference type="EMBL" id="GAA4570569.1"/>
    </source>
</evidence>
<feature type="compositionally biased region" description="Basic residues" evidence="1">
    <location>
        <begin position="69"/>
        <end position="80"/>
    </location>
</feature>
<sequence>MTTDDERTDDQPSRWPPVTELPGQLPFDRLDYGDAEQLAEMVGADEPDVEETRQPVDEPIRISPPYDRTHKRRNQRPLPT</sequence>
<dbReference type="EMBL" id="BAABGU010000014">
    <property type="protein sequence ID" value="GAA4570569.1"/>
    <property type="molecule type" value="Genomic_DNA"/>
</dbReference>
<feature type="compositionally biased region" description="Basic and acidic residues" evidence="1">
    <location>
        <begin position="50"/>
        <end position="60"/>
    </location>
</feature>
<comment type="caution">
    <text evidence="2">The sequence shown here is derived from an EMBL/GenBank/DDBJ whole genome shotgun (WGS) entry which is preliminary data.</text>
</comment>
<organism evidence="2 3">
    <name type="scientific">Micromonospora coerulea</name>
    <dbReference type="NCBI Taxonomy" id="47856"/>
    <lineage>
        <taxon>Bacteria</taxon>
        <taxon>Bacillati</taxon>
        <taxon>Actinomycetota</taxon>
        <taxon>Actinomycetes</taxon>
        <taxon>Micromonosporales</taxon>
        <taxon>Micromonosporaceae</taxon>
        <taxon>Micromonospora</taxon>
    </lineage>
</organism>
<accession>A0ABP8SJM6</accession>
<gene>
    <name evidence="2" type="ORF">GCM10023176_29460</name>
</gene>
<evidence type="ECO:0000256" key="1">
    <source>
        <dbReference type="SAM" id="MobiDB-lite"/>
    </source>
</evidence>
<feature type="region of interest" description="Disordered" evidence="1">
    <location>
        <begin position="1"/>
        <end position="25"/>
    </location>
</feature>
<feature type="region of interest" description="Disordered" evidence="1">
    <location>
        <begin position="41"/>
        <end position="80"/>
    </location>
</feature>
<keyword evidence="3" id="KW-1185">Reference proteome</keyword>